<dbReference type="OrthoDB" id="6374144at2759"/>
<dbReference type="InterPro" id="IPR015819">
    <property type="entry name" value="Lipid_transp_b-sht_shell"/>
</dbReference>
<name>A0A1V9XC87_9ACAR</name>
<evidence type="ECO:0000256" key="1">
    <source>
        <dbReference type="ARBA" id="ARBA00022729"/>
    </source>
</evidence>
<keyword evidence="3" id="KW-1015">Disulfide bond</keyword>
<dbReference type="InterPro" id="IPR011030">
    <property type="entry name" value="Lipovitellin_superhlx_dom"/>
</dbReference>
<dbReference type="FunCoup" id="A0A1V9XC87">
    <property type="interactions" value="1"/>
</dbReference>
<dbReference type="InterPro" id="IPR001747">
    <property type="entry name" value="Vitellogenin_N"/>
</dbReference>
<dbReference type="SMART" id="SM01169">
    <property type="entry name" value="DUF1943"/>
    <property type="match status" value="1"/>
</dbReference>
<evidence type="ECO:0008006" key="11">
    <source>
        <dbReference type="Google" id="ProtNLM"/>
    </source>
</evidence>
<evidence type="ECO:0000313" key="9">
    <source>
        <dbReference type="EMBL" id="OQR71154.1"/>
    </source>
</evidence>
<evidence type="ECO:0000259" key="8">
    <source>
        <dbReference type="PROSITE" id="PS51233"/>
    </source>
</evidence>
<dbReference type="SUPFAM" id="SSF56968">
    <property type="entry name" value="Lipovitellin-phosvitin complex, beta-sheet shell regions"/>
    <property type="match status" value="2"/>
</dbReference>
<evidence type="ECO:0000256" key="2">
    <source>
        <dbReference type="ARBA" id="ARBA00022761"/>
    </source>
</evidence>
<dbReference type="GO" id="GO:0005319">
    <property type="term" value="F:lipid transporter activity"/>
    <property type="evidence" value="ECO:0007669"/>
    <property type="project" value="InterPro"/>
</dbReference>
<dbReference type="GO" id="GO:0045735">
    <property type="term" value="F:nutrient reservoir activity"/>
    <property type="evidence" value="ECO:0007669"/>
    <property type="project" value="UniProtKB-KW"/>
</dbReference>
<evidence type="ECO:0000256" key="4">
    <source>
        <dbReference type="ARBA" id="ARBA00023180"/>
    </source>
</evidence>
<protein>
    <recommendedName>
        <fullName evidence="11">Apolipophorins-like</fullName>
    </recommendedName>
</protein>
<accession>A0A1V9XC87</accession>
<organism evidence="9 10">
    <name type="scientific">Tropilaelaps mercedesae</name>
    <dbReference type="NCBI Taxonomy" id="418985"/>
    <lineage>
        <taxon>Eukaryota</taxon>
        <taxon>Metazoa</taxon>
        <taxon>Ecdysozoa</taxon>
        <taxon>Arthropoda</taxon>
        <taxon>Chelicerata</taxon>
        <taxon>Arachnida</taxon>
        <taxon>Acari</taxon>
        <taxon>Parasitiformes</taxon>
        <taxon>Mesostigmata</taxon>
        <taxon>Gamasina</taxon>
        <taxon>Dermanyssoidea</taxon>
        <taxon>Laelapidae</taxon>
        <taxon>Tropilaelaps</taxon>
    </lineage>
</organism>
<evidence type="ECO:0000259" key="7">
    <source>
        <dbReference type="PROSITE" id="PS51211"/>
    </source>
</evidence>
<dbReference type="Proteomes" id="UP000192247">
    <property type="component" value="Unassembled WGS sequence"/>
</dbReference>
<dbReference type="InterPro" id="IPR015255">
    <property type="entry name" value="Vitellinogen_open_b-sht"/>
</dbReference>
<evidence type="ECO:0000256" key="3">
    <source>
        <dbReference type="ARBA" id="ARBA00023157"/>
    </source>
</evidence>
<keyword evidence="1 6" id="KW-0732">Signal</keyword>
<dbReference type="Pfam" id="PF09172">
    <property type="entry name" value="Vit_open_b-sht"/>
    <property type="match status" value="1"/>
</dbReference>
<feature type="domain" description="VWFD" evidence="8">
    <location>
        <begin position="2489"/>
        <end position="2652"/>
    </location>
</feature>
<dbReference type="InterPro" id="IPR050733">
    <property type="entry name" value="Vitellogenin/Apolipophorin"/>
</dbReference>
<reference evidence="9 10" key="1">
    <citation type="journal article" date="2017" name="Gigascience">
        <title>Draft genome of the honey bee ectoparasitic mite, Tropilaelaps mercedesae, is shaped by the parasitic life history.</title>
        <authorList>
            <person name="Dong X."/>
            <person name="Armstrong S.D."/>
            <person name="Xia D."/>
            <person name="Makepeace B.L."/>
            <person name="Darby A.C."/>
            <person name="Kadowaki T."/>
        </authorList>
    </citation>
    <scope>NUCLEOTIDE SEQUENCE [LARGE SCALE GENOMIC DNA]</scope>
    <source>
        <strain evidence="9">Wuxi-XJTLU</strain>
    </source>
</reference>
<evidence type="ECO:0000256" key="6">
    <source>
        <dbReference type="SAM" id="SignalP"/>
    </source>
</evidence>
<dbReference type="Pfam" id="PF00094">
    <property type="entry name" value="VWD"/>
    <property type="match status" value="1"/>
</dbReference>
<dbReference type="Gene3D" id="2.30.230.10">
    <property type="entry name" value="Lipovitellin, beta-sheet shell regions, chain A"/>
    <property type="match status" value="1"/>
</dbReference>
<dbReference type="STRING" id="418985.A0A1V9XC87"/>
<dbReference type="InterPro" id="IPR001846">
    <property type="entry name" value="VWF_type-D"/>
</dbReference>
<sequence>MGPPSLAGVVSLLFLLHGGFSGPILSNEPKQCLNSLPVGRTFVYQFNGLNKIENENMNQEVSFSSEVAVSVPAPCVLSVRMRSVVSPHRKFVEALEKNPIEVHMDNGVVLDVKHDPSEPVWALNIKRAAVSMLQAPLDVREASAEVIEQDILGDCETSYTAQPTEDAFARVTKTKKLLSCQGRFKSDQAVFFTPYTAPTSDIRTIPLASGTYICHQLLSKENGVLRSAECQQKEKLYLSQQASTKPGIISTISAETSMALLREEEGANRIQSDDYRRSSLAFDHRHALENSGESLVLAMNRYCDAMRKDVRPETGKLFQDLIKSMRTASFDKILGTYHLIDLMSCDTARLKTAFLDVLGMAGSPGAVRMMAQFIENDEQAEHQQKWLASLAYLVAPTADMVEAFVPVVQKAELAQAKRVFLPVAAMANNFCKLHGERCELVPAVHRLLTSFVHKLQSGCSGERAYIVAALKAIGNLGVVAEHADSIMQCMKQEATDMRLYTLGAFRKVCQADLTNQMLGIYANQEEDPEVRIAAYLNTMRCADFDTVGKVVKVYENEKTLQVGSFVYSHMKNVQESQCPLKAALKQLIAAFPISSKFSKDPTMFSQHYEFSKFYDAANVGAAADVSLVFSPKSFLPRSAVLNLTVDVFSHSVNLLELGGRVEGLEQILEQLMGPRTAVGNAITNQLTRWKRATAEDTNVVQFDDAVKVEKPQQKMAFYVNVHGNEIDFVEFDSLQEFAAQMMSSAVNVMRYHPANFLDEVTLSGEIDIAKNAILADKRITGATISGVSLATDLRATSNVVLKASAPVPSATKETRVTLEPSAVVQIDASLTLDAGVFRHGARLATTIHTSSVVDVLIVKTDEEFRFRFNTPREKIELLNAKSEVFIIHGDYESRVEAGTTRSFDGCTIQLPEVIGMRVCLTGTVPKPWYIARRGFVKPFDIAVTIEKTDKSMEGIEIRAEKTSTKLALVFDTPGSTTDRRREFVVRRYTDRVGFQVLWQCPRKRVDLQAYYTSAMPAPGPKFMMLITDKQSMKTDEYSLSATYMDIGTVVYEANCPHLSAPATLTIFADGNALDIKSNYPMEKPLTFHAEYTKSDKNVNVVNAYLTVKGIDASAKATFLIARELLHGTLNAEYTLEGRKTEKAAYEVKVKGSAMDKGYHYNGVSTWTSTCHPAFNNKATFDLLRAGDSRKHKVQVWWGGQFRDESKTLKLNFDAKKKGSFGFGSTSTTQIFCQVFSPVFGLDWEAKYNNKVDLQRKPRITSELFVTSHNEMLVKFDFLFDRQTPQTTTRMSLIAPDTRLTSTELGKGNYKGTTDIEWGTEGKKLTIDYSAEIMSNGNHGLSMQLRAPGMKPIQHRHLIRIARDITLQTETLIDGKEYIVFEVKKEDKSLAFNLMGQMITINYVRAVNGKKVDGRLDIRSKVIYTRPIKLIIHKDSPGKRSHQLSVDLLWDAEANPDRKLSIFLQADGEDGVSKADLKIELANLINFSYKISLAETLTMGPHHLEVSISGPKLSPRILVIDHNRSPGKSETSLLYKHGDKAVIDAKAGSELNDVKRSYYLIITGAVNRKLTVSRDIPTNVITIDLDREGSLYKLVIDRKTDWSKGIVDLSITLKTPHENFGSQLFTVKGTIVDGKVDLTVNFLSGRGRNYKAVITGTRPRSMVADLQIILQTDNEKLREAKAALKYNLVDLLNSNLDLVVEAEGNRVLEFGFSLAGKSFFDHTGSLKFASKWTSSYLFDVKRTGDATNFISDATVTKDGAANYMTSHTEFVNTGDKITFQTRSTSPRGNLELAFERNKLQGDNHRTYKLNVKRNDQELKADAETQRVDGRKITSVNICQTPLEANCWSMTVERNVDISIRNSEINVKIHRKPDVTLQLQGQVSVPEGMHKVKLRLFGAINECKLGAELNCDHSTPTVSEQSLRGYIIERELLATRRREQTDKLLDIRYTAALDAKSDEKLEFAYRREFNDKGYVSNAKLSHPKMRTPIELKSQVIRGADANSIIRVESQLNWFKPEEALFLHYERRVNDETPRNRSLHIHVHKQDKSDFNLHLTMYRSEDLQKPVFAGYYWSYVTAKKETRVGRMKAYFGEDLKGYIEFASPYQGDFKITGEAKVLNAEGDKEAEIVHLKNGVETKGKISYNLQKAYMKAVILDAAGVEKREIEIDGGRREKGRYKVLLSSFPEGKKTTDLGIEHTQTSDTVTQKAKEMAVSTASKYPIEDIKEELKARQQALFFKLRKIFEDMGEYIITKVTHIFVDVQNCLTHLINNTTVGQRLKKLLEANRERILDVIDKLRAIVRKYSPKVDDMIGERLEKYLPRRSRRSVEEERFNLVMYVAERMKMFTTWLEQTTVYRFGRSVYVGLCDACQSVANAINRQIAKAKEAFLNLPDVKQIADTWAELYDSSSVGHLLPREAIAKYIIKPRLQSWRARAPVFEFDRKAGRFVADVDVPVDAKQLLQYWAYGVKSTRDEKQTSTIDAIKNSMGRLYDGHAIVIDGGHFVTFDGAHFSAAGECSYLLARDFVDGNFSVILAAGDELVYVVQIDRQFIEINVDQQTVTVNGDPVELPHRRDGVTVSRTFDKIVVEDPRTLQFTVFLSRRTAALDLRVWYFGKTAGLLGNYNREPADDLTTPSGQAPGSEQALLRSWETTLGCRSKTAVFRERSEDVESVELCQKMFNSDDSTMAFGFLLRSAHEYHDLCLRVANAATRKVDAVCRVAHAYLLDVERYGALPGYLGARLPNECRK</sequence>
<dbReference type="InParanoid" id="A0A1V9XC87"/>
<dbReference type="Gene3D" id="1.25.10.20">
    <property type="entry name" value="Vitellinogen, superhelical"/>
    <property type="match status" value="1"/>
</dbReference>
<dbReference type="InterPro" id="IPR015816">
    <property type="entry name" value="Vitellinogen_b-sht_N"/>
</dbReference>
<dbReference type="SMART" id="SM00638">
    <property type="entry name" value="LPD_N"/>
    <property type="match status" value="1"/>
</dbReference>
<dbReference type="PROSITE" id="PS51211">
    <property type="entry name" value="VITELLOGENIN"/>
    <property type="match status" value="1"/>
</dbReference>
<dbReference type="Gene3D" id="2.20.50.20">
    <property type="entry name" value="Lipovitellin. Chain A, domain 3"/>
    <property type="match status" value="1"/>
</dbReference>
<keyword evidence="4" id="KW-0325">Glycoprotein</keyword>
<comment type="caution">
    <text evidence="9">The sequence shown here is derived from an EMBL/GenBank/DDBJ whole genome shotgun (WGS) entry which is preliminary data.</text>
</comment>
<evidence type="ECO:0000256" key="5">
    <source>
        <dbReference type="PROSITE-ProRule" id="PRU00557"/>
    </source>
</evidence>
<dbReference type="SMART" id="SM00216">
    <property type="entry name" value="VWD"/>
    <property type="match status" value="1"/>
</dbReference>
<dbReference type="PANTHER" id="PTHR23345:SF15">
    <property type="entry name" value="VITELLOGENIN 1-RELATED"/>
    <property type="match status" value="1"/>
</dbReference>
<keyword evidence="2" id="KW-0758">Storage protein</keyword>
<feature type="chain" id="PRO_5012574032" description="Apolipophorins-like" evidence="6">
    <location>
        <begin position="22"/>
        <end position="2743"/>
    </location>
</feature>
<comment type="caution">
    <text evidence="5">Lacks conserved residue(s) required for the propagation of feature annotation.</text>
</comment>
<proteinExistence type="predicted"/>
<keyword evidence="10" id="KW-1185">Reference proteome</keyword>
<dbReference type="PANTHER" id="PTHR23345">
    <property type="entry name" value="VITELLOGENIN-RELATED"/>
    <property type="match status" value="1"/>
</dbReference>
<dbReference type="EMBL" id="MNPL01015279">
    <property type="protein sequence ID" value="OQR71154.1"/>
    <property type="molecule type" value="Genomic_DNA"/>
</dbReference>
<dbReference type="InterPro" id="IPR015817">
    <property type="entry name" value="Vitellinogen_open_b-sht_sub1"/>
</dbReference>
<feature type="signal peptide" evidence="6">
    <location>
        <begin position="1"/>
        <end position="21"/>
    </location>
</feature>
<evidence type="ECO:0000313" key="10">
    <source>
        <dbReference type="Proteomes" id="UP000192247"/>
    </source>
</evidence>
<dbReference type="PROSITE" id="PS51233">
    <property type="entry name" value="VWFD"/>
    <property type="match status" value="1"/>
</dbReference>
<dbReference type="SUPFAM" id="SSF48431">
    <property type="entry name" value="Lipovitellin-phosvitin complex, superhelical domain"/>
    <property type="match status" value="1"/>
</dbReference>
<feature type="domain" description="Vitellogenin" evidence="7">
    <location>
        <begin position="36"/>
        <end position="639"/>
    </location>
</feature>
<dbReference type="Pfam" id="PF01347">
    <property type="entry name" value="Vitellogenin_N"/>
    <property type="match status" value="1"/>
</dbReference>
<gene>
    <name evidence="9" type="ORF">BIW11_11172</name>
</gene>